<dbReference type="STRING" id="551987.SAMN05192549_108161"/>
<dbReference type="RefSeq" id="WP_072786943.1">
    <property type="nucleotide sequence ID" value="NZ_FRCX01000008.1"/>
</dbReference>
<protein>
    <submittedName>
        <fullName evidence="1">Uncharacterized protein</fullName>
    </submittedName>
</protein>
<name>A0A1M7QX97_9BURK</name>
<evidence type="ECO:0000313" key="1">
    <source>
        <dbReference type="EMBL" id="SHN36341.1"/>
    </source>
</evidence>
<proteinExistence type="predicted"/>
<dbReference type="EMBL" id="FRCX01000008">
    <property type="protein sequence ID" value="SHN36341.1"/>
    <property type="molecule type" value="Genomic_DNA"/>
</dbReference>
<organism evidence="1 2">
    <name type="scientific">Duganella sacchari</name>
    <dbReference type="NCBI Taxonomy" id="551987"/>
    <lineage>
        <taxon>Bacteria</taxon>
        <taxon>Pseudomonadati</taxon>
        <taxon>Pseudomonadota</taxon>
        <taxon>Betaproteobacteria</taxon>
        <taxon>Burkholderiales</taxon>
        <taxon>Oxalobacteraceae</taxon>
        <taxon>Telluria group</taxon>
        <taxon>Duganella</taxon>
    </lineage>
</organism>
<accession>A0A1M7QX97</accession>
<keyword evidence="2" id="KW-1185">Reference proteome</keyword>
<dbReference type="AlphaFoldDB" id="A0A1M7QX97"/>
<evidence type="ECO:0000313" key="2">
    <source>
        <dbReference type="Proteomes" id="UP000184339"/>
    </source>
</evidence>
<sequence length="71" mass="7937">MRDIAMEVYKKMKVGGVAWIRPVSAKGDTLDSFQAAHDSARLLEQEGLIDIEKVQRQADGLIDAIRIQRLA</sequence>
<dbReference type="Proteomes" id="UP000184339">
    <property type="component" value="Unassembled WGS sequence"/>
</dbReference>
<dbReference type="OrthoDB" id="8704334at2"/>
<gene>
    <name evidence="1" type="ORF">SAMN05192549_108161</name>
</gene>
<reference evidence="2" key="1">
    <citation type="submission" date="2016-11" db="EMBL/GenBank/DDBJ databases">
        <authorList>
            <person name="Varghese N."/>
            <person name="Submissions S."/>
        </authorList>
    </citation>
    <scope>NUCLEOTIDE SEQUENCE [LARGE SCALE GENOMIC DNA]</scope>
    <source>
        <strain evidence="2">Sac-22</strain>
    </source>
</reference>